<organism evidence="1 2">
    <name type="scientific">Burkholderia mayonis</name>
    <dbReference type="NCBI Taxonomy" id="1385591"/>
    <lineage>
        <taxon>Bacteria</taxon>
        <taxon>Pseudomonadati</taxon>
        <taxon>Pseudomonadota</taxon>
        <taxon>Betaproteobacteria</taxon>
        <taxon>Burkholderiales</taxon>
        <taxon>Burkholderiaceae</taxon>
        <taxon>Burkholderia</taxon>
        <taxon>pseudomallei group</taxon>
    </lineage>
</organism>
<dbReference type="EMBL" id="CP013389">
    <property type="protein sequence ID" value="AOJ09293.1"/>
    <property type="molecule type" value="Genomic_DNA"/>
</dbReference>
<protein>
    <submittedName>
        <fullName evidence="1">Uncharacterized protein</fullName>
    </submittedName>
</protein>
<gene>
    <name evidence="1" type="ORF">WS71_18190</name>
</gene>
<proteinExistence type="predicted"/>
<evidence type="ECO:0000313" key="1">
    <source>
        <dbReference type="EMBL" id="AOJ09293.1"/>
    </source>
</evidence>
<sequence>MPACRCAGDEPGGIGNAMHPALVVACDAPFRARRMEMRECFEPGRDAASVFRASVALVRRVCAREAVTS</sequence>
<name>A0A1B4G049_9BURK</name>
<dbReference type="Proteomes" id="UP000067711">
    <property type="component" value="Chromosome 1"/>
</dbReference>
<reference evidence="1 2" key="1">
    <citation type="submission" date="2015-12" db="EMBL/GenBank/DDBJ databases">
        <title>Diversity of Burkholderia near neighbor genomes.</title>
        <authorList>
            <person name="Sahl J."/>
            <person name="Wagner D."/>
            <person name="Keim P."/>
        </authorList>
    </citation>
    <scope>NUCLEOTIDE SEQUENCE [LARGE SCALE GENOMIC DNA]</scope>
    <source>
        <strain evidence="1 2">BDU8</strain>
    </source>
</reference>
<dbReference type="AlphaFoldDB" id="A0A1B4G049"/>
<dbReference type="PROSITE" id="PS51257">
    <property type="entry name" value="PROKAR_LIPOPROTEIN"/>
    <property type="match status" value="1"/>
</dbReference>
<accession>A0A1B4G049</accession>
<evidence type="ECO:0000313" key="2">
    <source>
        <dbReference type="Proteomes" id="UP000067711"/>
    </source>
</evidence>